<dbReference type="InterPro" id="IPR036188">
    <property type="entry name" value="FAD/NAD-bd_sf"/>
</dbReference>
<feature type="domain" description="FAD dependent oxidoreductase" evidence="3">
    <location>
        <begin position="3"/>
        <end position="397"/>
    </location>
</feature>
<dbReference type="EC" id="1.4.5.1" evidence="4"/>
<dbReference type="PANTHER" id="PTHR13847:SF280">
    <property type="entry name" value="D-AMINO ACID DEHYDROGENASE"/>
    <property type="match status" value="1"/>
</dbReference>
<organism evidence="4 5">
    <name type="scientific">Ottowia thiooxydans</name>
    <dbReference type="NCBI Taxonomy" id="219182"/>
    <lineage>
        <taxon>Bacteria</taxon>
        <taxon>Pseudomonadati</taxon>
        <taxon>Pseudomonadota</taxon>
        <taxon>Betaproteobacteria</taxon>
        <taxon>Burkholderiales</taxon>
        <taxon>Comamonadaceae</taxon>
        <taxon>Ottowia</taxon>
    </lineage>
</organism>
<evidence type="ECO:0000313" key="4">
    <source>
        <dbReference type="EMBL" id="MET4578476.1"/>
    </source>
</evidence>
<dbReference type="Pfam" id="PF01266">
    <property type="entry name" value="DAO"/>
    <property type="match status" value="1"/>
</dbReference>
<dbReference type="PANTHER" id="PTHR13847">
    <property type="entry name" value="SARCOSINE DEHYDROGENASE-RELATED"/>
    <property type="match status" value="1"/>
</dbReference>
<keyword evidence="5" id="KW-1185">Reference proteome</keyword>
<sequence length="421" mass="45175">MNIAILGAGIIGVTTAYELAADGHTVTVFERHTSIGEEASFANAGIIAAAGCVSDWSAPGIAGKLGRQILTSNAPLRMARPLRAADLGWMRRWLTASRSANASVNQTRLMRLALYSQHRMREISASMAYTFDRSDGYMVLLRSEKNRRQIQPGLAALRELGVPFHEISATEARQVEYALHPLTDLAGAIYFPQDEVANCRQFAIILRDAAEQLGARFEFSKSVASIDLTQPATLRIANEDSPRRFDAIVVCAGVQSASLLAPLGIRLPLRPVYGYSISAHIPESLNAPRSGVMDEHYKVTITRLGQRVRVAGAAEIGGRPGHMDDGAIRKLYKVLADWFPAAGRLSKGVQVWKGASPALPDGSPVLGPSGIPGLWLNLGHGASGWTLACGSARILADQIGGRMPHIDIEGLGLERLMGSGQ</sequence>
<evidence type="ECO:0000256" key="1">
    <source>
        <dbReference type="ARBA" id="ARBA00009410"/>
    </source>
</evidence>
<dbReference type="EMBL" id="JBEPSH010000007">
    <property type="protein sequence ID" value="MET4578476.1"/>
    <property type="molecule type" value="Genomic_DNA"/>
</dbReference>
<evidence type="ECO:0000259" key="3">
    <source>
        <dbReference type="Pfam" id="PF01266"/>
    </source>
</evidence>
<comment type="similarity">
    <text evidence="1">Belongs to the DadA oxidoreductase family.</text>
</comment>
<proteinExistence type="inferred from homology"/>
<dbReference type="InterPro" id="IPR006076">
    <property type="entry name" value="FAD-dep_OxRdtase"/>
</dbReference>
<dbReference type="Gene3D" id="3.50.50.60">
    <property type="entry name" value="FAD/NAD(P)-binding domain"/>
    <property type="match status" value="2"/>
</dbReference>
<gene>
    <name evidence="4" type="ORF">ABIE13_003592</name>
</gene>
<evidence type="ECO:0000256" key="2">
    <source>
        <dbReference type="ARBA" id="ARBA00023002"/>
    </source>
</evidence>
<evidence type="ECO:0000313" key="5">
    <source>
        <dbReference type="Proteomes" id="UP001549320"/>
    </source>
</evidence>
<dbReference type="Gene3D" id="3.30.9.10">
    <property type="entry name" value="D-Amino Acid Oxidase, subunit A, domain 2"/>
    <property type="match status" value="1"/>
</dbReference>
<accession>A0ABV2QBS1</accession>
<name>A0ABV2QBS1_9BURK</name>
<dbReference type="SUPFAM" id="SSF51905">
    <property type="entry name" value="FAD/NAD(P)-binding domain"/>
    <property type="match status" value="1"/>
</dbReference>
<dbReference type="Proteomes" id="UP001549320">
    <property type="component" value="Unassembled WGS sequence"/>
</dbReference>
<reference evidence="4 5" key="1">
    <citation type="submission" date="2024-06" db="EMBL/GenBank/DDBJ databases">
        <title>Sorghum-associated microbial communities from plants grown in Nebraska, USA.</title>
        <authorList>
            <person name="Schachtman D."/>
        </authorList>
    </citation>
    <scope>NUCLEOTIDE SEQUENCE [LARGE SCALE GENOMIC DNA]</scope>
    <source>
        <strain evidence="4 5">2709</strain>
    </source>
</reference>
<protein>
    <submittedName>
        <fullName evidence="4">D-amino-acid dehydrogenase</fullName>
        <ecNumber evidence="4">1.4.5.1</ecNumber>
    </submittedName>
</protein>
<comment type="caution">
    <text evidence="4">The sequence shown here is derived from an EMBL/GenBank/DDBJ whole genome shotgun (WGS) entry which is preliminary data.</text>
</comment>
<dbReference type="RefSeq" id="WP_354445761.1">
    <property type="nucleotide sequence ID" value="NZ_JBEPSH010000007.1"/>
</dbReference>
<dbReference type="GO" id="GO:0008718">
    <property type="term" value="F:D-amino-acid dehydrogenase activity"/>
    <property type="evidence" value="ECO:0007669"/>
    <property type="project" value="UniProtKB-EC"/>
</dbReference>
<keyword evidence="2 4" id="KW-0560">Oxidoreductase</keyword>
<dbReference type="SUPFAM" id="SSF54373">
    <property type="entry name" value="FAD-linked reductases, C-terminal domain"/>
    <property type="match status" value="1"/>
</dbReference>